<dbReference type="PROSITE" id="PS50293">
    <property type="entry name" value="TPR_REGION"/>
    <property type="match status" value="1"/>
</dbReference>
<evidence type="ECO:0000256" key="3">
    <source>
        <dbReference type="PROSITE-ProRule" id="PRU00339"/>
    </source>
</evidence>
<dbReference type="RefSeq" id="WP_158986226.1">
    <property type="nucleotide sequence ID" value="NZ_BAABKY010000002.1"/>
</dbReference>
<evidence type="ECO:0008006" key="7">
    <source>
        <dbReference type="Google" id="ProtNLM"/>
    </source>
</evidence>
<evidence type="ECO:0000256" key="4">
    <source>
        <dbReference type="SAM" id="SignalP"/>
    </source>
</evidence>
<dbReference type="Gene3D" id="1.25.40.10">
    <property type="entry name" value="Tetratricopeptide repeat domain"/>
    <property type="match status" value="2"/>
</dbReference>
<dbReference type="EMBL" id="BAABKY010000002">
    <property type="protein sequence ID" value="GAA5074309.1"/>
    <property type="molecule type" value="Genomic_DNA"/>
</dbReference>
<feature type="signal peptide" evidence="4">
    <location>
        <begin position="1"/>
        <end position="21"/>
    </location>
</feature>
<dbReference type="SUPFAM" id="SSF48452">
    <property type="entry name" value="TPR-like"/>
    <property type="match status" value="1"/>
</dbReference>
<dbReference type="Proteomes" id="UP001501083">
    <property type="component" value="Unassembled WGS sequence"/>
</dbReference>
<accession>A0ABP9LAF8</accession>
<keyword evidence="6" id="KW-1185">Reference proteome</keyword>
<sequence length="354" mass="40125">MSRWLIALAMAALLPATSVRAQTATPEQVLALPAELRARVHDEVLSERSGSQRRLEKLVAFMFSDEGLAISYRESATNTVAETYETRTANCLSFTMLFLALAREAQLEAFPQEIEQTLSWRRDDNTLYLSNHVNAGVRIGGRVFIVDVAGDNVIARDPPEQITQRRLIAHYYNNLAVASLERADYVAALALIDRSLELDSSYASHWSNAGVLHMRNGEPREAERAYRRALSLDPRNASALFNLSSFAQRTGDRVRELELRKRLADVQRNDPFHHFLLATNYERAGDYPRAIRAYRRAIQLHPDEHRFYSALANVYVKSGDLRRAVRALTRAQALSDGDVRAAYRIQLDRLKATR</sequence>
<dbReference type="InterPro" id="IPR011990">
    <property type="entry name" value="TPR-like_helical_dom_sf"/>
</dbReference>
<feature type="repeat" description="TPR" evidence="3">
    <location>
        <begin position="203"/>
        <end position="236"/>
    </location>
</feature>
<evidence type="ECO:0000256" key="2">
    <source>
        <dbReference type="ARBA" id="ARBA00022803"/>
    </source>
</evidence>
<dbReference type="SMART" id="SM00028">
    <property type="entry name" value="TPR"/>
    <property type="match status" value="4"/>
</dbReference>
<gene>
    <name evidence="5" type="ORF">GCM10025759_16450</name>
</gene>
<dbReference type="InterPro" id="IPR019734">
    <property type="entry name" value="TPR_rpt"/>
</dbReference>
<protein>
    <recommendedName>
        <fullName evidence="7">Tetratricopeptide repeat protein</fullName>
    </recommendedName>
</protein>
<name>A0ABP9LAF8_9GAMM</name>
<comment type="caution">
    <text evidence="5">The sequence shown here is derived from an EMBL/GenBank/DDBJ whole genome shotgun (WGS) entry which is preliminary data.</text>
</comment>
<evidence type="ECO:0000256" key="1">
    <source>
        <dbReference type="ARBA" id="ARBA00022737"/>
    </source>
</evidence>
<feature type="chain" id="PRO_5045749278" description="Tetratricopeptide repeat protein" evidence="4">
    <location>
        <begin position="22"/>
        <end position="354"/>
    </location>
</feature>
<evidence type="ECO:0000313" key="6">
    <source>
        <dbReference type="Proteomes" id="UP001501083"/>
    </source>
</evidence>
<dbReference type="Pfam" id="PF07719">
    <property type="entry name" value="TPR_2"/>
    <property type="match status" value="1"/>
</dbReference>
<dbReference type="PROSITE" id="PS50005">
    <property type="entry name" value="TPR"/>
    <property type="match status" value="2"/>
</dbReference>
<feature type="repeat" description="TPR" evidence="3">
    <location>
        <begin position="271"/>
        <end position="304"/>
    </location>
</feature>
<keyword evidence="1" id="KW-0677">Repeat</keyword>
<dbReference type="PANTHER" id="PTHR16193">
    <property type="entry name" value="TETRATRICOPEPTIDE REPEAT PROTEIN 27"/>
    <property type="match status" value="1"/>
</dbReference>
<proteinExistence type="predicted"/>
<dbReference type="InterPro" id="IPR013105">
    <property type="entry name" value="TPR_2"/>
</dbReference>
<keyword evidence="4" id="KW-0732">Signal</keyword>
<organism evidence="5 6">
    <name type="scientific">Lysobacter panacisoli</name>
    <dbReference type="NCBI Taxonomy" id="1255263"/>
    <lineage>
        <taxon>Bacteria</taxon>
        <taxon>Pseudomonadati</taxon>
        <taxon>Pseudomonadota</taxon>
        <taxon>Gammaproteobacteria</taxon>
        <taxon>Lysobacterales</taxon>
        <taxon>Lysobacteraceae</taxon>
        <taxon>Lysobacter</taxon>
    </lineage>
</organism>
<evidence type="ECO:0000313" key="5">
    <source>
        <dbReference type="EMBL" id="GAA5074309.1"/>
    </source>
</evidence>
<keyword evidence="2 3" id="KW-0802">TPR repeat</keyword>
<dbReference type="PANTHER" id="PTHR16193:SF0">
    <property type="entry name" value="TETRATRICOPEPTIDE REPEAT PROTEIN 27"/>
    <property type="match status" value="1"/>
</dbReference>
<dbReference type="InterPro" id="IPR044244">
    <property type="entry name" value="TTC27/Emw1"/>
</dbReference>
<dbReference type="Pfam" id="PF13432">
    <property type="entry name" value="TPR_16"/>
    <property type="match status" value="1"/>
</dbReference>
<reference evidence="6" key="1">
    <citation type="journal article" date="2019" name="Int. J. Syst. Evol. Microbiol.">
        <title>The Global Catalogue of Microorganisms (GCM) 10K type strain sequencing project: providing services to taxonomists for standard genome sequencing and annotation.</title>
        <authorList>
            <consortium name="The Broad Institute Genomics Platform"/>
            <consortium name="The Broad Institute Genome Sequencing Center for Infectious Disease"/>
            <person name="Wu L."/>
            <person name="Ma J."/>
        </authorList>
    </citation>
    <scope>NUCLEOTIDE SEQUENCE [LARGE SCALE GENOMIC DNA]</scope>
    <source>
        <strain evidence="6">JCM 19212</strain>
    </source>
</reference>